<dbReference type="AlphaFoldDB" id="A0A7X1B638"/>
<dbReference type="InterPro" id="IPR045275">
    <property type="entry name" value="MscS_archaea/bacteria_type"/>
</dbReference>
<feature type="transmembrane region" description="Helical" evidence="7">
    <location>
        <begin position="79"/>
        <end position="100"/>
    </location>
</feature>
<name>A0A7X1B638_9BACT</name>
<evidence type="ECO:0000256" key="5">
    <source>
        <dbReference type="ARBA" id="ARBA00022989"/>
    </source>
</evidence>
<keyword evidence="6 7" id="KW-0472">Membrane</keyword>
<proteinExistence type="inferred from homology"/>
<dbReference type="InterPro" id="IPR023408">
    <property type="entry name" value="MscS_beta-dom_sf"/>
</dbReference>
<evidence type="ECO:0000256" key="6">
    <source>
        <dbReference type="ARBA" id="ARBA00023136"/>
    </source>
</evidence>
<evidence type="ECO:0000256" key="2">
    <source>
        <dbReference type="ARBA" id="ARBA00008017"/>
    </source>
</evidence>
<comment type="subcellular location">
    <subcellularLocation>
        <location evidence="1">Cell membrane</location>
        <topology evidence="1">Multi-pass membrane protein</topology>
    </subcellularLocation>
</comment>
<evidence type="ECO:0000313" key="11">
    <source>
        <dbReference type="EMBL" id="MBC2606361.1"/>
    </source>
</evidence>
<dbReference type="InterPro" id="IPR010920">
    <property type="entry name" value="LSM_dom_sf"/>
</dbReference>
<dbReference type="InterPro" id="IPR049278">
    <property type="entry name" value="MS_channel_C"/>
</dbReference>
<dbReference type="InterPro" id="IPR008910">
    <property type="entry name" value="MSC_TM_helix"/>
</dbReference>
<dbReference type="RefSeq" id="WP_185660243.1">
    <property type="nucleotide sequence ID" value="NZ_CAWPOO010000012.1"/>
</dbReference>
<dbReference type="InterPro" id="IPR011066">
    <property type="entry name" value="MscS_channel_C_sf"/>
</dbReference>
<evidence type="ECO:0000313" key="12">
    <source>
        <dbReference type="Proteomes" id="UP000526501"/>
    </source>
</evidence>
<organism evidence="11 12">
    <name type="scientific">Pelagicoccus albus</name>
    <dbReference type="NCBI Taxonomy" id="415222"/>
    <lineage>
        <taxon>Bacteria</taxon>
        <taxon>Pseudomonadati</taxon>
        <taxon>Verrucomicrobiota</taxon>
        <taxon>Opitutia</taxon>
        <taxon>Puniceicoccales</taxon>
        <taxon>Pelagicoccaceae</taxon>
        <taxon>Pelagicoccus</taxon>
    </lineage>
</organism>
<feature type="domain" description="Mechanosensitive ion channel transmembrane helices 2/3" evidence="10">
    <location>
        <begin position="85"/>
        <end position="126"/>
    </location>
</feature>
<dbReference type="InterPro" id="IPR006685">
    <property type="entry name" value="MscS_channel_2nd"/>
</dbReference>
<evidence type="ECO:0000259" key="10">
    <source>
        <dbReference type="Pfam" id="PF21088"/>
    </source>
</evidence>
<feature type="domain" description="Mechanosensitive ion channel MscS C-terminal" evidence="9">
    <location>
        <begin position="200"/>
        <end position="281"/>
    </location>
</feature>
<keyword evidence="4 7" id="KW-0812">Transmembrane</keyword>
<dbReference type="Pfam" id="PF05552">
    <property type="entry name" value="MS_channel_1st_1"/>
    <property type="match status" value="1"/>
</dbReference>
<accession>A0A7X1B638</accession>
<gene>
    <name evidence="11" type="ORF">H5P27_09920</name>
</gene>
<dbReference type="Pfam" id="PF21088">
    <property type="entry name" value="MS_channel_1st"/>
    <property type="match status" value="1"/>
</dbReference>
<feature type="domain" description="Mechanosensitive ion channel MscS" evidence="8">
    <location>
        <begin position="128"/>
        <end position="193"/>
    </location>
</feature>
<dbReference type="InterPro" id="IPR049142">
    <property type="entry name" value="MS_channel_1st"/>
</dbReference>
<dbReference type="SUPFAM" id="SSF82689">
    <property type="entry name" value="Mechanosensitive channel protein MscS (YggB), C-terminal domain"/>
    <property type="match status" value="1"/>
</dbReference>
<dbReference type="Gene3D" id="3.30.70.100">
    <property type="match status" value="1"/>
</dbReference>
<dbReference type="EMBL" id="JACHVC010000012">
    <property type="protein sequence ID" value="MBC2606361.1"/>
    <property type="molecule type" value="Genomic_DNA"/>
</dbReference>
<sequence>MAQEDIQSAADAVSSANEPDGIMSFFTEERLDGILAWAAENALKVVAAILIFVIGKWIAGKIRNGVKKAMEKKEVDPALVSFGVNIIYYVLMIAVILAAVQQVGFQTTSLVAILGAAGLAVGMALQGSLSNFAAGVLIIMFRPFRIGDVINAGGQTGCVKEIGVLVTIMTSPDNKKIIMPNSAIMSGCITNITAHETRRVDMTVGVSYSDDLDKVQSIILDVLNADSRVLQDPAPQVVVAELADSSVNFNVRPWTKGSDYWGVFFDFQKTIKQRLDKEGVTIPFPQQDVYMHQVDKA</sequence>
<dbReference type="Gene3D" id="1.10.287.1260">
    <property type="match status" value="1"/>
</dbReference>
<reference evidence="11 12" key="1">
    <citation type="submission" date="2020-07" db="EMBL/GenBank/DDBJ databases">
        <authorList>
            <person name="Feng X."/>
        </authorList>
    </citation>
    <scope>NUCLEOTIDE SEQUENCE [LARGE SCALE GENOMIC DNA]</scope>
    <source>
        <strain evidence="11 12">JCM23202</strain>
    </source>
</reference>
<comment type="caution">
    <text evidence="11">The sequence shown here is derived from an EMBL/GenBank/DDBJ whole genome shotgun (WGS) entry which is preliminary data.</text>
</comment>
<dbReference type="Pfam" id="PF21082">
    <property type="entry name" value="MS_channel_3rd"/>
    <property type="match status" value="1"/>
</dbReference>
<protein>
    <submittedName>
        <fullName evidence="11">Mechanosensitive ion channel</fullName>
    </submittedName>
</protein>
<keyword evidence="12" id="KW-1185">Reference proteome</keyword>
<feature type="transmembrane region" description="Helical" evidence="7">
    <location>
        <begin position="34"/>
        <end position="58"/>
    </location>
</feature>
<dbReference type="Proteomes" id="UP000526501">
    <property type="component" value="Unassembled WGS sequence"/>
</dbReference>
<dbReference type="InterPro" id="IPR011014">
    <property type="entry name" value="MscS_channel_TM-2"/>
</dbReference>
<comment type="similarity">
    <text evidence="2">Belongs to the MscS (TC 1.A.23) family.</text>
</comment>
<evidence type="ECO:0000259" key="9">
    <source>
        <dbReference type="Pfam" id="PF21082"/>
    </source>
</evidence>
<feature type="transmembrane region" description="Helical" evidence="7">
    <location>
        <begin position="112"/>
        <end position="141"/>
    </location>
</feature>
<dbReference type="Pfam" id="PF00924">
    <property type="entry name" value="MS_channel_2nd"/>
    <property type="match status" value="1"/>
</dbReference>
<dbReference type="PANTHER" id="PTHR30221">
    <property type="entry name" value="SMALL-CONDUCTANCE MECHANOSENSITIVE CHANNEL"/>
    <property type="match status" value="1"/>
</dbReference>
<keyword evidence="5 7" id="KW-1133">Transmembrane helix</keyword>
<evidence type="ECO:0000259" key="8">
    <source>
        <dbReference type="Pfam" id="PF00924"/>
    </source>
</evidence>
<keyword evidence="3" id="KW-1003">Cell membrane</keyword>
<evidence type="ECO:0000256" key="4">
    <source>
        <dbReference type="ARBA" id="ARBA00022692"/>
    </source>
</evidence>
<dbReference type="GO" id="GO:0008381">
    <property type="term" value="F:mechanosensitive monoatomic ion channel activity"/>
    <property type="evidence" value="ECO:0007669"/>
    <property type="project" value="InterPro"/>
</dbReference>
<dbReference type="Gene3D" id="2.30.30.60">
    <property type="match status" value="1"/>
</dbReference>
<dbReference type="SUPFAM" id="SSF82861">
    <property type="entry name" value="Mechanosensitive channel protein MscS (YggB), transmembrane region"/>
    <property type="match status" value="1"/>
</dbReference>
<evidence type="ECO:0000256" key="3">
    <source>
        <dbReference type="ARBA" id="ARBA00022475"/>
    </source>
</evidence>
<dbReference type="GO" id="GO:0005886">
    <property type="term" value="C:plasma membrane"/>
    <property type="evidence" value="ECO:0007669"/>
    <property type="project" value="UniProtKB-SubCell"/>
</dbReference>
<evidence type="ECO:0000256" key="7">
    <source>
        <dbReference type="SAM" id="Phobius"/>
    </source>
</evidence>
<dbReference type="PANTHER" id="PTHR30221:SF1">
    <property type="entry name" value="SMALL-CONDUCTANCE MECHANOSENSITIVE CHANNEL"/>
    <property type="match status" value="1"/>
</dbReference>
<evidence type="ECO:0000256" key="1">
    <source>
        <dbReference type="ARBA" id="ARBA00004651"/>
    </source>
</evidence>
<dbReference type="SUPFAM" id="SSF50182">
    <property type="entry name" value="Sm-like ribonucleoproteins"/>
    <property type="match status" value="1"/>
</dbReference>